<evidence type="ECO:0000256" key="3">
    <source>
        <dbReference type="RuleBase" id="RU003616"/>
    </source>
</evidence>
<reference evidence="5" key="2">
    <citation type="submission" date="2004-09" db="EMBL/GenBank/DDBJ databases">
        <authorList>
            <person name="Rezaie S."/>
            <person name="Noorbakhsh F."/>
        </authorList>
    </citation>
    <scope>NUCLEOTIDE SEQUENCE</scope>
</reference>
<evidence type="ECO:0000256" key="2">
    <source>
        <dbReference type="PROSITE-ProRule" id="PRU00285"/>
    </source>
</evidence>
<sequence>MTERSVGEFNRVFKFPSRVDQDAVSASLKDGILSVNVPKAAPPTVKKINIA</sequence>
<dbReference type="EMBL" id="AY763791">
    <property type="protein sequence ID" value="AAV33735.1"/>
    <property type="molecule type" value="mRNA"/>
</dbReference>
<dbReference type="AlphaFoldDB" id="Q5UBX1"/>
<accession>Q5UBX1</accession>
<dbReference type="Gene3D" id="2.60.40.790">
    <property type="match status" value="1"/>
</dbReference>
<dbReference type="VEuPathDB" id="FungiDB:TERG_01659"/>
<dbReference type="InterPro" id="IPR002068">
    <property type="entry name" value="A-crystallin/Hsp20_dom"/>
</dbReference>
<dbReference type="CDD" id="cd06464">
    <property type="entry name" value="ACD_sHsps-like"/>
    <property type="match status" value="1"/>
</dbReference>
<protein>
    <submittedName>
        <fullName evidence="5">30 kDa heat shock protein</fullName>
    </submittedName>
</protein>
<evidence type="ECO:0000256" key="1">
    <source>
        <dbReference type="ARBA" id="ARBA00023016"/>
    </source>
</evidence>
<organism evidence="5">
    <name type="scientific">Trichophyton rubrum</name>
    <name type="common">Athlete's foot fungus</name>
    <name type="synonym">Epidermophyton rubrum</name>
    <dbReference type="NCBI Taxonomy" id="5551"/>
    <lineage>
        <taxon>Eukaryota</taxon>
        <taxon>Fungi</taxon>
        <taxon>Dikarya</taxon>
        <taxon>Ascomycota</taxon>
        <taxon>Pezizomycotina</taxon>
        <taxon>Eurotiomycetes</taxon>
        <taxon>Eurotiomycetidae</taxon>
        <taxon>Onygenales</taxon>
        <taxon>Arthrodermataceae</taxon>
        <taxon>Trichophyton</taxon>
    </lineage>
</organism>
<feature type="domain" description="SHSP" evidence="4">
    <location>
        <begin position="1"/>
        <end position="51"/>
    </location>
</feature>
<reference evidence="5" key="1">
    <citation type="submission" date="2004-09" db="EMBL/GenBank/DDBJ databases">
        <title>Molecular characterization of 30 kDa heat shock protein from dermatophyte pathogen Trichophyton rubrum.</title>
        <authorList>
            <person name="Fallahyan F."/>
            <person name="Behzadi E."/>
            <person name="Noorbakhsh F."/>
            <person name="Behzadi P."/>
        </authorList>
    </citation>
    <scope>NUCLEOTIDE SEQUENCE</scope>
</reference>
<dbReference type="PROSITE" id="PS01031">
    <property type="entry name" value="SHSP"/>
    <property type="match status" value="1"/>
</dbReference>
<evidence type="ECO:0000259" key="4">
    <source>
        <dbReference type="PROSITE" id="PS01031"/>
    </source>
</evidence>
<keyword evidence="1 5" id="KW-0346">Stress response</keyword>
<evidence type="ECO:0000313" key="5">
    <source>
        <dbReference type="EMBL" id="AAV33735.1"/>
    </source>
</evidence>
<proteinExistence type="evidence at transcript level"/>
<comment type="similarity">
    <text evidence="2 3">Belongs to the small heat shock protein (HSP20) family.</text>
</comment>
<dbReference type="Pfam" id="PF00011">
    <property type="entry name" value="HSP20"/>
    <property type="match status" value="1"/>
</dbReference>
<name>Q5UBX1_TRIRU</name>
<dbReference type="PANTHER" id="PTHR11527">
    <property type="entry name" value="HEAT-SHOCK PROTEIN 20 FAMILY MEMBER"/>
    <property type="match status" value="1"/>
</dbReference>
<dbReference type="InterPro" id="IPR031107">
    <property type="entry name" value="Small_HSP"/>
</dbReference>
<dbReference type="SUPFAM" id="SSF49764">
    <property type="entry name" value="HSP20-like chaperones"/>
    <property type="match status" value="1"/>
</dbReference>
<dbReference type="InterPro" id="IPR008978">
    <property type="entry name" value="HSP20-like_chaperone"/>
</dbReference>